<protein>
    <submittedName>
        <fullName evidence="1">G protein-coupled receptor</fullName>
    </submittedName>
</protein>
<proteinExistence type="predicted"/>
<dbReference type="AlphaFoldDB" id="A0A2A6CLJ1"/>
<dbReference type="EnsemblMetazoa" id="PPA29399.1">
    <property type="protein sequence ID" value="PPA29399.1"/>
    <property type="gene ID" value="WBGene00118953"/>
</dbReference>
<dbReference type="PANTHER" id="PTHR22943">
    <property type="entry name" value="7-TRANSMEMBRANE DOMAIN RECEPTOR C.ELEGANS"/>
    <property type="match status" value="1"/>
</dbReference>
<evidence type="ECO:0000313" key="2">
    <source>
        <dbReference type="Proteomes" id="UP000005239"/>
    </source>
</evidence>
<dbReference type="Pfam" id="PF10326">
    <property type="entry name" value="7TM_GPCR_Str"/>
    <property type="match status" value="1"/>
</dbReference>
<accession>A0A8R1YL16</accession>
<dbReference type="PANTHER" id="PTHR22943:SF248">
    <property type="entry name" value="SEVEN TM RECEPTOR"/>
    <property type="match status" value="1"/>
</dbReference>
<keyword evidence="2" id="KW-1185">Reference proteome</keyword>
<sequence length="141" mass="15352">MNLFDIIMVGSFSAATTLAVGTYQHIVTAKRMNALSADATSSQATPNFQYKLLLAVCSQTFVPLVFFYIPYMGVNHFAFFDMPSFSTASFPAWEAIIIIAVIRDYLQGLLGRLRKHKTGPATTTWKGVSTSVAPSTITSNG</sequence>
<organism evidence="1 2">
    <name type="scientific">Pristionchus pacificus</name>
    <name type="common">Parasitic nematode worm</name>
    <dbReference type="NCBI Taxonomy" id="54126"/>
    <lineage>
        <taxon>Eukaryota</taxon>
        <taxon>Metazoa</taxon>
        <taxon>Ecdysozoa</taxon>
        <taxon>Nematoda</taxon>
        <taxon>Chromadorea</taxon>
        <taxon>Rhabditida</taxon>
        <taxon>Rhabditina</taxon>
        <taxon>Diplogasteromorpha</taxon>
        <taxon>Diplogasteroidea</taxon>
        <taxon>Neodiplogasteridae</taxon>
        <taxon>Pristionchus</taxon>
    </lineage>
</organism>
<gene>
    <name evidence="1" type="primary">WBGene00118953</name>
</gene>
<dbReference type="InterPro" id="IPR019428">
    <property type="entry name" value="7TM_GPCR_serpentine_rcpt_Str"/>
</dbReference>
<dbReference type="Proteomes" id="UP000005239">
    <property type="component" value="Unassembled WGS sequence"/>
</dbReference>
<evidence type="ECO:0000313" key="1">
    <source>
        <dbReference type="EnsemblMetazoa" id="PPA29399.1"/>
    </source>
</evidence>
<reference evidence="1" key="2">
    <citation type="submission" date="2022-06" db="UniProtKB">
        <authorList>
            <consortium name="EnsemblMetazoa"/>
        </authorList>
    </citation>
    <scope>IDENTIFICATION</scope>
    <source>
        <strain evidence="1">PS312</strain>
    </source>
</reference>
<name>A0A2A6CLJ1_PRIPA</name>
<accession>A0A2A6CLJ1</accession>
<reference evidence="2" key="1">
    <citation type="journal article" date="2008" name="Nat. Genet.">
        <title>The Pristionchus pacificus genome provides a unique perspective on nematode lifestyle and parasitism.</title>
        <authorList>
            <person name="Dieterich C."/>
            <person name="Clifton S.W."/>
            <person name="Schuster L.N."/>
            <person name="Chinwalla A."/>
            <person name="Delehaunty K."/>
            <person name="Dinkelacker I."/>
            <person name="Fulton L."/>
            <person name="Fulton R."/>
            <person name="Godfrey J."/>
            <person name="Minx P."/>
            <person name="Mitreva M."/>
            <person name="Roeseler W."/>
            <person name="Tian H."/>
            <person name="Witte H."/>
            <person name="Yang S.P."/>
            <person name="Wilson R.K."/>
            <person name="Sommer R.J."/>
        </authorList>
    </citation>
    <scope>NUCLEOTIDE SEQUENCE [LARGE SCALE GENOMIC DNA]</scope>
    <source>
        <strain evidence="2">PS312</strain>
    </source>
</reference>